<sequence>MVASLTSIAALLALVWPASAFVKPNVGSSLQARTRGVRDAAPASAPRLSMAAGPTVENVAAVVLAGGVGKRMEAGMPKQFLELQGETVLEHSLKLFLRLKGVSQLILVLDEQYRPMLQDLQKREGRLVFADPGLERQHSVYNALQKVEDGSSLVCIHDAARPLVTKAAVKKVIADADEYGAAVLGVPMKATVKESADGQFVQRTIDRSRLWDIQTPQVVKPDLLRRGFDKVMSERWEVTDDVSIVEQLGLPVKLTEGDYTNLKLTTPEDLVVASRILEARRLYEAEHGTGDDDDDEDEEEGRESISQIRANERWTNQPRPIGSAPEDEKESISQIRANEKWVEGSPGSANSYDEPMVNLSKMRANS</sequence>
<dbReference type="SUPFAM" id="SSF53448">
    <property type="entry name" value="Nucleotide-diphospho-sugar transferases"/>
    <property type="match status" value="1"/>
</dbReference>
<organism evidence="10 11">
    <name type="scientific">Ectocarpus siliculosus</name>
    <name type="common">Brown alga</name>
    <name type="synonym">Conferva siliculosa</name>
    <dbReference type="NCBI Taxonomy" id="2880"/>
    <lineage>
        <taxon>Eukaryota</taxon>
        <taxon>Sar</taxon>
        <taxon>Stramenopiles</taxon>
        <taxon>Ochrophyta</taxon>
        <taxon>PX clade</taxon>
        <taxon>Phaeophyceae</taxon>
        <taxon>Ectocarpales</taxon>
        <taxon>Ectocarpaceae</taxon>
        <taxon>Ectocarpus</taxon>
    </lineage>
</organism>
<keyword evidence="6" id="KW-0414">Isoprene biosynthesis</keyword>
<feature type="compositionally biased region" description="Acidic residues" evidence="8">
    <location>
        <begin position="291"/>
        <end position="301"/>
    </location>
</feature>
<feature type="region of interest" description="Disordered" evidence="8">
    <location>
        <begin position="284"/>
        <end position="366"/>
    </location>
</feature>
<dbReference type="eggNOG" id="ENOG502QUUE">
    <property type="taxonomic scope" value="Eukaryota"/>
</dbReference>
<keyword evidence="4 10" id="KW-0808">Transferase</keyword>
<dbReference type="Pfam" id="PF01128">
    <property type="entry name" value="IspD"/>
    <property type="match status" value="1"/>
</dbReference>
<dbReference type="FunFam" id="3.90.550.10:FF:000003">
    <property type="entry name" value="2-C-methyl-D-erythritol 4-phosphate cytidylyltransferase"/>
    <property type="match status" value="1"/>
</dbReference>
<evidence type="ECO:0000256" key="1">
    <source>
        <dbReference type="ARBA" id="ARBA00004787"/>
    </source>
</evidence>
<dbReference type="InterPro" id="IPR018294">
    <property type="entry name" value="ISPD_synthase_CS"/>
</dbReference>
<feature type="signal peptide" evidence="9">
    <location>
        <begin position="1"/>
        <end position="20"/>
    </location>
</feature>
<evidence type="ECO:0000256" key="8">
    <source>
        <dbReference type="SAM" id="MobiDB-lite"/>
    </source>
</evidence>
<dbReference type="EC" id="2.7.7.60" evidence="3"/>
<dbReference type="NCBIfam" id="TIGR00453">
    <property type="entry name" value="ispD"/>
    <property type="match status" value="1"/>
</dbReference>
<accession>D7G3Q7</accession>
<evidence type="ECO:0000256" key="6">
    <source>
        <dbReference type="ARBA" id="ARBA00023229"/>
    </source>
</evidence>
<dbReference type="AlphaFoldDB" id="D7G3Q7"/>
<evidence type="ECO:0000256" key="9">
    <source>
        <dbReference type="SAM" id="SignalP"/>
    </source>
</evidence>
<comment type="pathway">
    <text evidence="1">Isoprenoid biosynthesis; isopentenyl diphosphate biosynthesis via DXP pathway; isopentenyl diphosphate from 1-deoxy-D-xylulose 5-phosphate: step 2/6.</text>
</comment>
<dbReference type="HAMAP" id="MF_00108">
    <property type="entry name" value="IspD"/>
    <property type="match status" value="1"/>
</dbReference>
<dbReference type="InterPro" id="IPR050088">
    <property type="entry name" value="IspD/TarI_cytidylyltransf_bact"/>
</dbReference>
<dbReference type="CDD" id="cd02516">
    <property type="entry name" value="CDP-ME_synthetase"/>
    <property type="match status" value="1"/>
</dbReference>
<dbReference type="Proteomes" id="UP000002630">
    <property type="component" value="Unassembled WGS sequence"/>
</dbReference>
<dbReference type="PANTHER" id="PTHR32125">
    <property type="entry name" value="2-C-METHYL-D-ERYTHRITOL 4-PHOSPHATE CYTIDYLYLTRANSFERASE, CHLOROPLASTIC"/>
    <property type="match status" value="1"/>
</dbReference>
<evidence type="ECO:0000256" key="2">
    <source>
        <dbReference type="ARBA" id="ARBA00009789"/>
    </source>
</evidence>
<feature type="chain" id="PRO_5003096028" description="2-C-methyl-D-erythritol 4-phosphate cytidylyltransferase, chloroplastic" evidence="9">
    <location>
        <begin position="21"/>
        <end position="366"/>
    </location>
</feature>
<gene>
    <name evidence="10" type="primary">CMS</name>
    <name evidence="10" type="ORF">Esi_0520_0004</name>
</gene>
<dbReference type="PANTHER" id="PTHR32125:SF4">
    <property type="entry name" value="2-C-METHYL-D-ERYTHRITOL 4-PHOSPHATE CYTIDYLYLTRANSFERASE, CHLOROPLASTIC"/>
    <property type="match status" value="1"/>
</dbReference>
<dbReference type="PROSITE" id="PS01295">
    <property type="entry name" value="ISPD"/>
    <property type="match status" value="1"/>
</dbReference>
<dbReference type="InParanoid" id="D7G3Q7"/>
<reference evidence="10 11" key="1">
    <citation type="journal article" date="2010" name="Nature">
        <title>The Ectocarpus genome and the independent evolution of multicellularity in brown algae.</title>
        <authorList>
            <person name="Cock J.M."/>
            <person name="Sterck L."/>
            <person name="Rouze P."/>
            <person name="Scornet D."/>
            <person name="Allen A.E."/>
            <person name="Amoutzias G."/>
            <person name="Anthouard V."/>
            <person name="Artiguenave F."/>
            <person name="Aury J.M."/>
            <person name="Badger J.H."/>
            <person name="Beszteri B."/>
            <person name="Billiau K."/>
            <person name="Bonnet E."/>
            <person name="Bothwell J.H."/>
            <person name="Bowler C."/>
            <person name="Boyen C."/>
            <person name="Brownlee C."/>
            <person name="Carrano C.J."/>
            <person name="Charrier B."/>
            <person name="Cho G.Y."/>
            <person name="Coelho S.M."/>
            <person name="Collen J."/>
            <person name="Corre E."/>
            <person name="Da Silva C."/>
            <person name="Delage L."/>
            <person name="Delaroque N."/>
            <person name="Dittami S.M."/>
            <person name="Doulbeau S."/>
            <person name="Elias M."/>
            <person name="Farnham G."/>
            <person name="Gachon C.M."/>
            <person name="Gschloessl B."/>
            <person name="Heesch S."/>
            <person name="Jabbari K."/>
            <person name="Jubin C."/>
            <person name="Kawai H."/>
            <person name="Kimura K."/>
            <person name="Kloareg B."/>
            <person name="Kupper F.C."/>
            <person name="Lang D."/>
            <person name="Le Bail A."/>
            <person name="Leblanc C."/>
            <person name="Lerouge P."/>
            <person name="Lohr M."/>
            <person name="Lopez P.J."/>
            <person name="Martens C."/>
            <person name="Maumus F."/>
            <person name="Michel G."/>
            <person name="Miranda-Saavedra D."/>
            <person name="Morales J."/>
            <person name="Moreau H."/>
            <person name="Motomura T."/>
            <person name="Nagasato C."/>
            <person name="Napoli C.A."/>
            <person name="Nelson D.R."/>
            <person name="Nyvall-Collen P."/>
            <person name="Peters A.F."/>
            <person name="Pommier C."/>
            <person name="Potin P."/>
            <person name="Poulain J."/>
            <person name="Quesneville H."/>
            <person name="Read B."/>
            <person name="Rensing S.A."/>
            <person name="Ritter A."/>
            <person name="Rousvoal S."/>
            <person name="Samanta M."/>
            <person name="Samson G."/>
            <person name="Schroeder D.C."/>
            <person name="Segurens B."/>
            <person name="Strittmatter M."/>
            <person name="Tonon T."/>
            <person name="Tregear J.W."/>
            <person name="Valentin K."/>
            <person name="von Dassow P."/>
            <person name="Yamagishi T."/>
            <person name="Van de Peer Y."/>
            <person name="Wincker P."/>
        </authorList>
    </citation>
    <scope>NUCLEOTIDE SEQUENCE [LARGE SCALE GENOMIC DNA]</scope>
    <source>
        <strain evidence="11">Ec32 / CCAP1310/4</strain>
    </source>
</reference>
<dbReference type="GO" id="GO:0050518">
    <property type="term" value="F:2-C-methyl-D-erythritol 4-phosphate cytidylyltransferase activity"/>
    <property type="evidence" value="ECO:0007669"/>
    <property type="project" value="UniProtKB-EC"/>
</dbReference>
<dbReference type="InterPro" id="IPR029044">
    <property type="entry name" value="Nucleotide-diphossugar_trans"/>
</dbReference>
<dbReference type="EMBL" id="FN649760">
    <property type="protein sequence ID" value="CBJ33583.1"/>
    <property type="molecule type" value="Genomic_DNA"/>
</dbReference>
<keyword evidence="5 10" id="KW-0548">Nucleotidyltransferase</keyword>
<dbReference type="GO" id="GO:0019288">
    <property type="term" value="P:isopentenyl diphosphate biosynthetic process, methylerythritol 4-phosphate pathway"/>
    <property type="evidence" value="ECO:0007669"/>
    <property type="project" value="UniProtKB-UniPathway"/>
</dbReference>
<dbReference type="InterPro" id="IPR001228">
    <property type="entry name" value="IspD"/>
</dbReference>
<proteinExistence type="inferred from homology"/>
<evidence type="ECO:0000256" key="5">
    <source>
        <dbReference type="ARBA" id="ARBA00022695"/>
    </source>
</evidence>
<keyword evidence="11" id="KW-1185">Reference proteome</keyword>
<protein>
    <recommendedName>
        <fullName evidence="7">2-C-methyl-D-erythritol 4-phosphate cytidylyltransferase, chloroplastic</fullName>
        <ecNumber evidence="3">2.7.7.60</ecNumber>
    </recommendedName>
</protein>
<dbReference type="UniPathway" id="UPA00056">
    <property type="reaction ID" value="UER00093"/>
</dbReference>
<dbReference type="OrthoDB" id="414267at2759"/>
<evidence type="ECO:0000256" key="3">
    <source>
        <dbReference type="ARBA" id="ARBA00012526"/>
    </source>
</evidence>
<evidence type="ECO:0000313" key="11">
    <source>
        <dbReference type="Proteomes" id="UP000002630"/>
    </source>
</evidence>
<dbReference type="InterPro" id="IPR034683">
    <property type="entry name" value="IspD/TarI"/>
</dbReference>
<evidence type="ECO:0000256" key="7">
    <source>
        <dbReference type="ARBA" id="ARBA00069967"/>
    </source>
</evidence>
<evidence type="ECO:0000256" key="4">
    <source>
        <dbReference type="ARBA" id="ARBA00022679"/>
    </source>
</evidence>
<keyword evidence="9" id="KW-0732">Signal</keyword>
<dbReference type="Gene3D" id="3.90.550.10">
    <property type="entry name" value="Spore Coat Polysaccharide Biosynthesis Protein SpsA, Chain A"/>
    <property type="match status" value="1"/>
</dbReference>
<evidence type="ECO:0000313" key="10">
    <source>
        <dbReference type="EMBL" id="CBJ33583.1"/>
    </source>
</evidence>
<comment type="similarity">
    <text evidence="2">Belongs to the IspD/TarI cytidylyltransferase family. IspD subfamily.</text>
</comment>
<dbReference type="STRING" id="2880.D7G3Q7"/>
<name>D7G3Q7_ECTSI</name>
<feature type="compositionally biased region" description="Polar residues" evidence="8">
    <location>
        <begin position="304"/>
        <end position="318"/>
    </location>
</feature>